<protein>
    <submittedName>
        <fullName evidence="2">Uncharacterized protein</fullName>
    </submittedName>
</protein>
<sequence>MGEPTPQRPSVLYYLRTNAAAAAGSSNFLGWDVCNFGVSRGTSLPRGTMSKVEKLPSQARELDRGNRSRYNQENRGCQRARETGDSRSRSHHLSRSVEPGETRIRCHSVVEQHRSILPQSPANQNNAQDSGALLDLLEKHLDPMLHEASIGRSTYTPDTSLPPPASPVFVLSSVAGQDEQAAPPGGTQQAVDAFLAEITTPPPSSSRFSQHWGLNSATPAATR</sequence>
<evidence type="ECO:0000256" key="1">
    <source>
        <dbReference type="SAM" id="MobiDB-lite"/>
    </source>
</evidence>
<dbReference type="Gramene" id="BGIOSGA014937-TA">
    <property type="protein sequence ID" value="BGIOSGA014937-PA"/>
    <property type="gene ID" value="BGIOSGA014937"/>
</dbReference>
<gene>
    <name evidence="2" type="ORF">OsI_16222</name>
</gene>
<dbReference type="EMBL" id="CM000129">
    <property type="protein sequence ID" value="EEC77429.1"/>
    <property type="molecule type" value="Genomic_DNA"/>
</dbReference>
<evidence type="ECO:0000313" key="3">
    <source>
        <dbReference type="Proteomes" id="UP000007015"/>
    </source>
</evidence>
<dbReference type="HOGENOM" id="CLU_1241848_0_0_1"/>
<organism evidence="2 3">
    <name type="scientific">Oryza sativa subsp. indica</name>
    <name type="common">Rice</name>
    <dbReference type="NCBI Taxonomy" id="39946"/>
    <lineage>
        <taxon>Eukaryota</taxon>
        <taxon>Viridiplantae</taxon>
        <taxon>Streptophyta</taxon>
        <taxon>Embryophyta</taxon>
        <taxon>Tracheophyta</taxon>
        <taxon>Spermatophyta</taxon>
        <taxon>Magnoliopsida</taxon>
        <taxon>Liliopsida</taxon>
        <taxon>Poales</taxon>
        <taxon>Poaceae</taxon>
        <taxon>BOP clade</taxon>
        <taxon>Oryzoideae</taxon>
        <taxon>Oryzeae</taxon>
        <taxon>Oryzinae</taxon>
        <taxon>Oryza</taxon>
        <taxon>Oryza sativa</taxon>
    </lineage>
</organism>
<accession>B8AV33</accession>
<feature type="compositionally biased region" description="Polar residues" evidence="1">
    <location>
        <begin position="205"/>
        <end position="223"/>
    </location>
</feature>
<evidence type="ECO:0000313" key="2">
    <source>
        <dbReference type="EMBL" id="EEC77429.1"/>
    </source>
</evidence>
<feature type="compositionally biased region" description="Basic and acidic residues" evidence="1">
    <location>
        <begin position="60"/>
        <end position="72"/>
    </location>
</feature>
<feature type="region of interest" description="Disordered" evidence="1">
    <location>
        <begin position="47"/>
        <end position="103"/>
    </location>
</feature>
<dbReference type="AlphaFoldDB" id="B8AV33"/>
<feature type="region of interest" description="Disordered" evidence="1">
    <location>
        <begin position="199"/>
        <end position="223"/>
    </location>
</feature>
<keyword evidence="3" id="KW-1185">Reference proteome</keyword>
<dbReference type="Proteomes" id="UP000007015">
    <property type="component" value="Chromosome 4"/>
</dbReference>
<reference evidence="2 3" key="1">
    <citation type="journal article" date="2005" name="PLoS Biol.">
        <title>The genomes of Oryza sativa: a history of duplications.</title>
        <authorList>
            <person name="Yu J."/>
            <person name="Wang J."/>
            <person name="Lin W."/>
            <person name="Li S."/>
            <person name="Li H."/>
            <person name="Zhou J."/>
            <person name="Ni P."/>
            <person name="Dong W."/>
            <person name="Hu S."/>
            <person name="Zeng C."/>
            <person name="Zhang J."/>
            <person name="Zhang Y."/>
            <person name="Li R."/>
            <person name="Xu Z."/>
            <person name="Li S."/>
            <person name="Li X."/>
            <person name="Zheng H."/>
            <person name="Cong L."/>
            <person name="Lin L."/>
            <person name="Yin J."/>
            <person name="Geng J."/>
            <person name="Li G."/>
            <person name="Shi J."/>
            <person name="Liu J."/>
            <person name="Lv H."/>
            <person name="Li J."/>
            <person name="Wang J."/>
            <person name="Deng Y."/>
            <person name="Ran L."/>
            <person name="Shi X."/>
            <person name="Wang X."/>
            <person name="Wu Q."/>
            <person name="Li C."/>
            <person name="Ren X."/>
            <person name="Wang J."/>
            <person name="Wang X."/>
            <person name="Li D."/>
            <person name="Liu D."/>
            <person name="Zhang X."/>
            <person name="Ji Z."/>
            <person name="Zhao W."/>
            <person name="Sun Y."/>
            <person name="Zhang Z."/>
            <person name="Bao J."/>
            <person name="Han Y."/>
            <person name="Dong L."/>
            <person name="Ji J."/>
            <person name="Chen P."/>
            <person name="Wu S."/>
            <person name="Liu J."/>
            <person name="Xiao Y."/>
            <person name="Bu D."/>
            <person name="Tan J."/>
            <person name="Yang L."/>
            <person name="Ye C."/>
            <person name="Zhang J."/>
            <person name="Xu J."/>
            <person name="Zhou Y."/>
            <person name="Yu Y."/>
            <person name="Zhang B."/>
            <person name="Zhuang S."/>
            <person name="Wei H."/>
            <person name="Liu B."/>
            <person name="Lei M."/>
            <person name="Yu H."/>
            <person name="Li Y."/>
            <person name="Xu H."/>
            <person name="Wei S."/>
            <person name="He X."/>
            <person name="Fang L."/>
            <person name="Zhang Z."/>
            <person name="Zhang Y."/>
            <person name="Huang X."/>
            <person name="Su Z."/>
            <person name="Tong W."/>
            <person name="Li J."/>
            <person name="Tong Z."/>
            <person name="Li S."/>
            <person name="Ye J."/>
            <person name="Wang L."/>
            <person name="Fang L."/>
            <person name="Lei T."/>
            <person name="Chen C."/>
            <person name="Chen H."/>
            <person name="Xu Z."/>
            <person name="Li H."/>
            <person name="Huang H."/>
            <person name="Zhang F."/>
            <person name="Xu H."/>
            <person name="Li N."/>
            <person name="Zhao C."/>
            <person name="Li S."/>
            <person name="Dong L."/>
            <person name="Huang Y."/>
            <person name="Li L."/>
            <person name="Xi Y."/>
            <person name="Qi Q."/>
            <person name="Li W."/>
            <person name="Zhang B."/>
            <person name="Hu W."/>
            <person name="Zhang Y."/>
            <person name="Tian X."/>
            <person name="Jiao Y."/>
            <person name="Liang X."/>
            <person name="Jin J."/>
            <person name="Gao L."/>
            <person name="Zheng W."/>
            <person name="Hao B."/>
            <person name="Liu S."/>
            <person name="Wang W."/>
            <person name="Yuan L."/>
            <person name="Cao M."/>
            <person name="McDermott J."/>
            <person name="Samudrala R."/>
            <person name="Wang J."/>
            <person name="Wong G.K."/>
            <person name="Yang H."/>
        </authorList>
    </citation>
    <scope>NUCLEOTIDE SEQUENCE [LARGE SCALE GENOMIC DNA]</scope>
    <source>
        <strain evidence="3">cv. 93-11</strain>
    </source>
</reference>
<name>B8AV33_ORYSI</name>
<feature type="compositionally biased region" description="Basic and acidic residues" evidence="1">
    <location>
        <begin position="79"/>
        <end position="88"/>
    </location>
</feature>
<proteinExistence type="predicted"/>